<proteinExistence type="predicted"/>
<feature type="chain" id="PRO_5025390042" evidence="1">
    <location>
        <begin position="20"/>
        <end position="72"/>
    </location>
</feature>
<evidence type="ECO:0000256" key="1">
    <source>
        <dbReference type="SAM" id="SignalP"/>
    </source>
</evidence>
<reference evidence="2" key="1">
    <citation type="journal article" date="2019" name="Sci. Rep.">
        <title>Draft genome of Tanacetum cinerariifolium, the natural source of mosquito coil.</title>
        <authorList>
            <person name="Yamashiro T."/>
            <person name="Shiraishi A."/>
            <person name="Satake H."/>
            <person name="Nakayama K."/>
        </authorList>
    </citation>
    <scope>NUCLEOTIDE SEQUENCE</scope>
</reference>
<accession>A0A699HVC5</accession>
<keyword evidence="1" id="KW-0732">Signal</keyword>
<comment type="caution">
    <text evidence="2">The sequence shown here is derived from an EMBL/GenBank/DDBJ whole genome shotgun (WGS) entry which is preliminary data.</text>
</comment>
<protein>
    <submittedName>
        <fullName evidence="2">Uncharacterized protein</fullName>
    </submittedName>
</protein>
<dbReference type="AlphaFoldDB" id="A0A699HVC5"/>
<name>A0A699HVC5_TANCI</name>
<organism evidence="2">
    <name type="scientific">Tanacetum cinerariifolium</name>
    <name type="common">Dalmatian daisy</name>
    <name type="synonym">Chrysanthemum cinerariifolium</name>
    <dbReference type="NCBI Taxonomy" id="118510"/>
    <lineage>
        <taxon>Eukaryota</taxon>
        <taxon>Viridiplantae</taxon>
        <taxon>Streptophyta</taxon>
        <taxon>Embryophyta</taxon>
        <taxon>Tracheophyta</taxon>
        <taxon>Spermatophyta</taxon>
        <taxon>Magnoliopsida</taxon>
        <taxon>eudicotyledons</taxon>
        <taxon>Gunneridae</taxon>
        <taxon>Pentapetalae</taxon>
        <taxon>asterids</taxon>
        <taxon>campanulids</taxon>
        <taxon>Asterales</taxon>
        <taxon>Asteraceae</taxon>
        <taxon>Asteroideae</taxon>
        <taxon>Anthemideae</taxon>
        <taxon>Anthemidinae</taxon>
        <taxon>Tanacetum</taxon>
    </lineage>
</organism>
<evidence type="ECO:0000313" key="2">
    <source>
        <dbReference type="EMBL" id="GEY82023.1"/>
    </source>
</evidence>
<dbReference type="EMBL" id="BKCJ010212798">
    <property type="protein sequence ID" value="GEY82023.1"/>
    <property type="molecule type" value="Genomic_DNA"/>
</dbReference>
<sequence>MRSKMVFLISHLLVPRILTIDSSTFFIKLSSKGFSVAKSIYVGGIRITSPRWNRNCLGFSGEWIVQDHNVKI</sequence>
<feature type="signal peptide" evidence="1">
    <location>
        <begin position="1"/>
        <end position="19"/>
    </location>
</feature>
<gene>
    <name evidence="2" type="ORF">Tci_453997</name>
</gene>